<keyword evidence="12" id="KW-1185">Reference proteome</keyword>
<dbReference type="InterPro" id="IPR013083">
    <property type="entry name" value="Znf_RING/FYVE/PHD"/>
</dbReference>
<feature type="region of interest" description="Disordered" evidence="8">
    <location>
        <begin position="1"/>
        <end position="20"/>
    </location>
</feature>
<dbReference type="SMART" id="SM00184">
    <property type="entry name" value="RING"/>
    <property type="match status" value="2"/>
</dbReference>
<evidence type="ECO:0000259" key="10">
    <source>
        <dbReference type="PROSITE" id="PS51873"/>
    </source>
</evidence>
<dbReference type="InterPro" id="IPR018957">
    <property type="entry name" value="Znf_C3HC4_RING-type"/>
</dbReference>
<dbReference type="PROSITE" id="PS50089">
    <property type="entry name" value="ZF_RING_2"/>
    <property type="match status" value="1"/>
</dbReference>
<evidence type="ECO:0000313" key="12">
    <source>
        <dbReference type="Proteomes" id="UP001470230"/>
    </source>
</evidence>
<keyword evidence="1" id="KW-0808">Transferase</keyword>
<protein>
    <submittedName>
        <fullName evidence="11">Regulation of axon guidance</fullName>
    </submittedName>
</protein>
<name>A0ABR2J2J5_9EUKA</name>
<dbReference type="Gene3D" id="3.30.40.10">
    <property type="entry name" value="Zinc/RING finger domain, C3HC4 (zinc finger)"/>
    <property type="match status" value="1"/>
</dbReference>
<dbReference type="PROSITE" id="PS51873">
    <property type="entry name" value="TRIAD"/>
    <property type="match status" value="1"/>
</dbReference>
<sequence length="507" mass="59097">MIPNDINHDSLTKKNSSINSNTPDHCSLCNKPLSQILKEHNNLITLECQHSFCKHCLKKFVKEQFEVKKNYTIRCPICQYPLREKEIDAINPKYNKKLEQRFIRSESQDNLIITCPNCHEGFFFKAGDYAGITIDSNGEKIRPEALECLRKYRASCVKCETVFCVKCGCVPFHEGLTCEEERLVKENVVCRFCRKLPPVGGRLRDVCHRVCWRKECKEHAHEACMHLCKCGHPCCGLRDEKKHFGCALCNAEISNCSFCGMCCTESPSVIMKCGHPAHKKCLLSYYNTFKFEGRIQIPRCPHNQSCGQIPLHACVKEAAEKWIDVSNKIEQLTLEKMKDEETENEKLHVNNPDDKEYYKNPLHFAHDFFVFYFCDKCHQPYYGGHKDCERDFEEEEEEEEHIDDDENMKYLCLRCQRKVTDIDCKKHGHDAMVYKCFFCCNPASHFCWGRVYFCDECHKNPYKAEKPPYPKCDGKCQFAPHPENGKRVVTGYCLECELEHERKTIKT</sequence>
<keyword evidence="2" id="KW-0479">Metal-binding</keyword>
<evidence type="ECO:0000256" key="6">
    <source>
        <dbReference type="ARBA" id="ARBA00022833"/>
    </source>
</evidence>
<keyword evidence="3" id="KW-0677">Repeat</keyword>
<dbReference type="InterPro" id="IPR002867">
    <property type="entry name" value="IBR_dom"/>
</dbReference>
<evidence type="ECO:0000256" key="3">
    <source>
        <dbReference type="ARBA" id="ARBA00022737"/>
    </source>
</evidence>
<feature type="compositionally biased region" description="Basic and acidic residues" evidence="8">
    <location>
        <begin position="1"/>
        <end position="12"/>
    </location>
</feature>
<dbReference type="SUPFAM" id="SSF57850">
    <property type="entry name" value="RING/U-box"/>
    <property type="match status" value="1"/>
</dbReference>
<evidence type="ECO:0000259" key="9">
    <source>
        <dbReference type="PROSITE" id="PS50089"/>
    </source>
</evidence>
<evidence type="ECO:0000256" key="5">
    <source>
        <dbReference type="ARBA" id="ARBA00022786"/>
    </source>
</evidence>
<dbReference type="EMBL" id="JAPFFF010000013">
    <property type="protein sequence ID" value="KAK8872113.1"/>
    <property type="molecule type" value="Genomic_DNA"/>
</dbReference>
<keyword evidence="6" id="KW-0862">Zinc</keyword>
<evidence type="ECO:0000256" key="8">
    <source>
        <dbReference type="SAM" id="MobiDB-lite"/>
    </source>
</evidence>
<evidence type="ECO:0000256" key="7">
    <source>
        <dbReference type="PROSITE-ProRule" id="PRU00175"/>
    </source>
</evidence>
<proteinExistence type="predicted"/>
<reference evidence="11 12" key="1">
    <citation type="submission" date="2024-04" db="EMBL/GenBank/DDBJ databases">
        <title>Tritrichomonas musculus Genome.</title>
        <authorList>
            <person name="Alves-Ferreira E."/>
            <person name="Grigg M."/>
            <person name="Lorenzi H."/>
            <person name="Galac M."/>
        </authorList>
    </citation>
    <scope>NUCLEOTIDE SEQUENCE [LARGE SCALE GENOMIC DNA]</scope>
    <source>
        <strain evidence="11 12">EAF2021</strain>
    </source>
</reference>
<dbReference type="InterPro" id="IPR044066">
    <property type="entry name" value="TRIAD_supradom"/>
</dbReference>
<comment type="caution">
    <text evidence="11">The sequence shown here is derived from an EMBL/GenBank/DDBJ whole genome shotgun (WGS) entry which is preliminary data.</text>
</comment>
<feature type="domain" description="RING-type" evidence="10">
    <location>
        <begin position="22"/>
        <end position="281"/>
    </location>
</feature>
<dbReference type="Pfam" id="PF00097">
    <property type="entry name" value="zf-C3HC4"/>
    <property type="match status" value="1"/>
</dbReference>
<dbReference type="InterPro" id="IPR017907">
    <property type="entry name" value="Znf_RING_CS"/>
</dbReference>
<dbReference type="PANTHER" id="PTHR45943">
    <property type="entry name" value="E3 UBIQUITIN-PROTEIN LIGASE MYCBP2"/>
    <property type="match status" value="1"/>
</dbReference>
<evidence type="ECO:0000313" key="11">
    <source>
        <dbReference type="EMBL" id="KAK8872113.1"/>
    </source>
</evidence>
<dbReference type="InterPro" id="IPR001841">
    <property type="entry name" value="Znf_RING"/>
</dbReference>
<feature type="domain" description="RING-type" evidence="9">
    <location>
        <begin position="26"/>
        <end position="79"/>
    </location>
</feature>
<accession>A0ABR2J2J5</accession>
<dbReference type="Pfam" id="PF01485">
    <property type="entry name" value="IBR"/>
    <property type="match status" value="1"/>
</dbReference>
<keyword evidence="4 7" id="KW-0863">Zinc-finger</keyword>
<evidence type="ECO:0000256" key="2">
    <source>
        <dbReference type="ARBA" id="ARBA00022723"/>
    </source>
</evidence>
<evidence type="ECO:0000256" key="4">
    <source>
        <dbReference type="ARBA" id="ARBA00022771"/>
    </source>
</evidence>
<dbReference type="PROSITE" id="PS00518">
    <property type="entry name" value="ZF_RING_1"/>
    <property type="match status" value="1"/>
</dbReference>
<dbReference type="PANTHER" id="PTHR45943:SF2">
    <property type="entry name" value="RING-TYPE DOMAIN-CONTAINING PROTEIN"/>
    <property type="match status" value="1"/>
</dbReference>
<evidence type="ECO:0000256" key="1">
    <source>
        <dbReference type="ARBA" id="ARBA00022679"/>
    </source>
</evidence>
<organism evidence="11 12">
    <name type="scientific">Tritrichomonas musculus</name>
    <dbReference type="NCBI Taxonomy" id="1915356"/>
    <lineage>
        <taxon>Eukaryota</taxon>
        <taxon>Metamonada</taxon>
        <taxon>Parabasalia</taxon>
        <taxon>Tritrichomonadida</taxon>
        <taxon>Tritrichomonadidae</taxon>
        <taxon>Tritrichomonas</taxon>
    </lineage>
</organism>
<gene>
    <name evidence="11" type="ORF">M9Y10_007872</name>
</gene>
<dbReference type="SMART" id="SM00647">
    <property type="entry name" value="IBR"/>
    <property type="match status" value="1"/>
</dbReference>
<dbReference type="Proteomes" id="UP001470230">
    <property type="component" value="Unassembled WGS sequence"/>
</dbReference>
<keyword evidence="5" id="KW-0833">Ubl conjugation pathway</keyword>